<organism evidence="2 3">
    <name type="scientific">Rahnella woolbedingensis</name>
    <dbReference type="NCBI Taxonomy" id="1510574"/>
    <lineage>
        <taxon>Bacteria</taxon>
        <taxon>Pseudomonadati</taxon>
        <taxon>Pseudomonadota</taxon>
        <taxon>Gammaproteobacteria</taxon>
        <taxon>Enterobacterales</taxon>
        <taxon>Yersiniaceae</taxon>
        <taxon>Rahnella</taxon>
    </lineage>
</organism>
<dbReference type="SUPFAM" id="SSF53756">
    <property type="entry name" value="UDP-Glycosyltransferase/glycogen phosphorylase"/>
    <property type="match status" value="1"/>
</dbReference>
<feature type="domain" description="Glycosyl transferase family 1" evidence="1">
    <location>
        <begin position="307"/>
        <end position="465"/>
    </location>
</feature>
<keyword evidence="3" id="KW-1185">Reference proteome</keyword>
<dbReference type="PANTHER" id="PTHR12526">
    <property type="entry name" value="GLYCOSYLTRANSFERASE"/>
    <property type="match status" value="1"/>
</dbReference>
<dbReference type="Pfam" id="PF00534">
    <property type="entry name" value="Glycos_transf_1"/>
    <property type="match status" value="1"/>
</dbReference>
<keyword evidence="2" id="KW-0808">Transferase</keyword>
<evidence type="ECO:0000313" key="2">
    <source>
        <dbReference type="EMBL" id="RJT46763.1"/>
    </source>
</evidence>
<dbReference type="Proteomes" id="UP000284908">
    <property type="component" value="Unassembled WGS sequence"/>
</dbReference>
<dbReference type="Gene3D" id="3.40.50.2000">
    <property type="entry name" value="Glycogen Phosphorylase B"/>
    <property type="match status" value="3"/>
</dbReference>
<dbReference type="EMBL" id="RAHH01000003">
    <property type="protein sequence ID" value="RJT46763.1"/>
    <property type="molecule type" value="Genomic_DNA"/>
</dbReference>
<evidence type="ECO:0000313" key="3">
    <source>
        <dbReference type="Proteomes" id="UP000284908"/>
    </source>
</evidence>
<dbReference type="OrthoDB" id="9777346at2"/>
<reference evidence="2 3" key="1">
    <citation type="submission" date="2018-09" db="EMBL/GenBank/DDBJ databases">
        <authorList>
            <person name="Le Fleche-Mateos A."/>
        </authorList>
    </citation>
    <scope>NUCLEOTIDE SEQUENCE [LARGE SCALE GENOMIC DNA]</scope>
    <source>
        <strain evidence="2 3">DSM 27399</strain>
    </source>
</reference>
<dbReference type="GO" id="GO:1901135">
    <property type="term" value="P:carbohydrate derivative metabolic process"/>
    <property type="evidence" value="ECO:0007669"/>
    <property type="project" value="UniProtKB-ARBA"/>
</dbReference>
<dbReference type="PANTHER" id="PTHR12526:SF630">
    <property type="entry name" value="GLYCOSYLTRANSFERASE"/>
    <property type="match status" value="1"/>
</dbReference>
<protein>
    <submittedName>
        <fullName evidence="2">Glycosyltransferase</fullName>
    </submittedName>
</protein>
<name>A0A419NDR0_9GAMM</name>
<accession>A0A419NDR0</accession>
<sequence>MNIYMLQGSYGRFGLTSAMFRRCNEFIKHGHKCFSLTLDFTDDLYSIEKNIRMDKEISDELIFLNPFIDASHKAINWSSKISKHMQDSYLLCRISETEKNSRTLYYNATGECITCAESGNYEVNKTYDENVLIYESFSNKGAVVKEKFYSPSGLCIAIREWDEQEKKQKCFLLFDYSIGFVVEYENTFSWCISWINSTISENQPEKTLDKSIVICDGPGSAPKLKHISTTLAQRYYVLHNNHKHSNGKLTKRDETNLKSMHTIDGVIALTPQHLKDLIADYPNGKFHSIPNFTKIKDIKLDDDFIANRIGFFGQLIDRKGVKDAIDAISIIKNKYNTDTYLEIYGIAPSDQEKVMALYSNYAKEKNIAHLVNFNGYSSDVFHDMRKCACVIFPSYSEAQGLTVIESLANGIPVVAYNCNYGPAAMIENGENGYLVDTGDREELAKKILDIITDGNLRKRLSNNAKTSAIEFSDSNKIYDSWIEAFNKTN</sequence>
<dbReference type="AlphaFoldDB" id="A0A419NDR0"/>
<dbReference type="InterPro" id="IPR001296">
    <property type="entry name" value="Glyco_trans_1"/>
</dbReference>
<dbReference type="GO" id="GO:0016757">
    <property type="term" value="F:glycosyltransferase activity"/>
    <property type="evidence" value="ECO:0007669"/>
    <property type="project" value="InterPro"/>
</dbReference>
<evidence type="ECO:0000259" key="1">
    <source>
        <dbReference type="Pfam" id="PF00534"/>
    </source>
</evidence>
<proteinExistence type="predicted"/>
<comment type="caution">
    <text evidence="2">The sequence shown here is derived from an EMBL/GenBank/DDBJ whole genome shotgun (WGS) entry which is preliminary data.</text>
</comment>
<gene>
    <name evidence="2" type="ORF">D6C13_02950</name>
</gene>